<organism evidence="1 2">
    <name type="scientific">Papilio xuthus</name>
    <name type="common">Asian swallowtail butterfly</name>
    <dbReference type="NCBI Taxonomy" id="66420"/>
    <lineage>
        <taxon>Eukaryota</taxon>
        <taxon>Metazoa</taxon>
        <taxon>Ecdysozoa</taxon>
        <taxon>Arthropoda</taxon>
        <taxon>Hexapoda</taxon>
        <taxon>Insecta</taxon>
        <taxon>Pterygota</taxon>
        <taxon>Neoptera</taxon>
        <taxon>Endopterygota</taxon>
        <taxon>Lepidoptera</taxon>
        <taxon>Glossata</taxon>
        <taxon>Ditrysia</taxon>
        <taxon>Papilionoidea</taxon>
        <taxon>Papilionidae</taxon>
        <taxon>Papilioninae</taxon>
        <taxon>Papilio</taxon>
    </lineage>
</organism>
<protein>
    <submittedName>
        <fullName evidence="1">Uncharacterized protein</fullName>
    </submittedName>
</protein>
<gene>
    <name evidence="1" type="ORF">RR46_14999</name>
</gene>
<name>A0A194PK72_PAPXU</name>
<sequence length="82" mass="9037">MIQGQNASNVFERIVAARFYFIIDVATQQWWRTLKENIIAGTRADRAGRLRGGRGARRGGAPRCSSALAIRIAPMALLLHAT</sequence>
<dbReference type="AlphaFoldDB" id="A0A194PK72"/>
<dbReference type="Proteomes" id="UP000053268">
    <property type="component" value="Unassembled WGS sequence"/>
</dbReference>
<evidence type="ECO:0000313" key="2">
    <source>
        <dbReference type="Proteomes" id="UP000053268"/>
    </source>
</evidence>
<reference evidence="1 2" key="1">
    <citation type="journal article" date="2015" name="Nat. Commun.">
        <title>Outbred genome sequencing and CRISPR/Cas9 gene editing in butterflies.</title>
        <authorList>
            <person name="Li X."/>
            <person name="Fan D."/>
            <person name="Zhang W."/>
            <person name="Liu G."/>
            <person name="Zhang L."/>
            <person name="Zhao L."/>
            <person name="Fang X."/>
            <person name="Chen L."/>
            <person name="Dong Y."/>
            <person name="Chen Y."/>
            <person name="Ding Y."/>
            <person name="Zhao R."/>
            <person name="Feng M."/>
            <person name="Zhu Y."/>
            <person name="Feng Y."/>
            <person name="Jiang X."/>
            <person name="Zhu D."/>
            <person name="Xiang H."/>
            <person name="Feng X."/>
            <person name="Li S."/>
            <person name="Wang J."/>
            <person name="Zhang G."/>
            <person name="Kronforst M.R."/>
            <person name="Wang W."/>
        </authorList>
    </citation>
    <scope>NUCLEOTIDE SEQUENCE [LARGE SCALE GENOMIC DNA]</scope>
    <source>
        <strain evidence="1">Ya'a_city_454_Px</strain>
        <tissue evidence="1">Whole body</tissue>
    </source>
</reference>
<keyword evidence="2" id="KW-1185">Reference proteome</keyword>
<evidence type="ECO:0000313" key="1">
    <source>
        <dbReference type="EMBL" id="KPI91495.1"/>
    </source>
</evidence>
<accession>A0A194PK72</accession>
<dbReference type="EMBL" id="KQ459606">
    <property type="protein sequence ID" value="KPI91495.1"/>
    <property type="molecule type" value="Genomic_DNA"/>
</dbReference>
<proteinExistence type="predicted"/>